<evidence type="ECO:0000256" key="1">
    <source>
        <dbReference type="ARBA" id="ARBA00023125"/>
    </source>
</evidence>
<evidence type="ECO:0000313" key="4">
    <source>
        <dbReference type="EMBL" id="GEP11352.1"/>
    </source>
</evidence>
<dbReference type="GO" id="GO:0000976">
    <property type="term" value="F:transcription cis-regulatory region binding"/>
    <property type="evidence" value="ECO:0007669"/>
    <property type="project" value="TreeGrafter"/>
</dbReference>
<evidence type="ECO:0000259" key="3">
    <source>
        <dbReference type="PROSITE" id="PS50977"/>
    </source>
</evidence>
<feature type="domain" description="HTH tetR-type" evidence="3">
    <location>
        <begin position="23"/>
        <end position="82"/>
    </location>
</feature>
<keyword evidence="1 2" id="KW-0238">DNA-binding</keyword>
<evidence type="ECO:0000256" key="2">
    <source>
        <dbReference type="PROSITE-ProRule" id="PRU00335"/>
    </source>
</evidence>
<proteinExistence type="predicted"/>
<dbReference type="EMBL" id="BJZV01000017">
    <property type="protein sequence ID" value="GEP11352.1"/>
    <property type="molecule type" value="Genomic_DNA"/>
</dbReference>
<reference evidence="4 5" key="1">
    <citation type="submission" date="2019-07" db="EMBL/GenBank/DDBJ databases">
        <title>Whole genome shotgun sequence of Methylobacterium gnaphalii NBRC 107716.</title>
        <authorList>
            <person name="Hosoyama A."/>
            <person name="Uohara A."/>
            <person name="Ohji S."/>
            <person name="Ichikawa N."/>
        </authorList>
    </citation>
    <scope>NUCLEOTIDE SEQUENCE [LARGE SCALE GENOMIC DNA]</scope>
    <source>
        <strain evidence="4 5">NBRC 107716</strain>
    </source>
</reference>
<dbReference type="InterPro" id="IPR050109">
    <property type="entry name" value="HTH-type_TetR-like_transc_reg"/>
</dbReference>
<accession>A0A512JN32</accession>
<evidence type="ECO:0000313" key="5">
    <source>
        <dbReference type="Proteomes" id="UP000321750"/>
    </source>
</evidence>
<sequence length="228" mass="26246">MMDDSDEAIIQLTERRRRHLPAAERERLIVEGATRFFAKHGFEGQTRELARGLGITHSAIFRYFPTKEALVDRVYEHVYVSRWDSGWTGLIRDRSLAFEDRLLRFYGDYAARVFDYDWVRIFVFSGLKGYDIAPRYLATVRDELILPIAEEVRHNLALPAVADVPLTEREVEAVWALHGKVFYLAIRKFVYGGVIPSDLTQTIADDVRVFLGGMPELVRSIPELGAKR</sequence>
<name>A0A512JN32_9HYPH</name>
<dbReference type="Proteomes" id="UP000321750">
    <property type="component" value="Unassembled WGS sequence"/>
</dbReference>
<dbReference type="GO" id="GO:0003700">
    <property type="term" value="F:DNA-binding transcription factor activity"/>
    <property type="evidence" value="ECO:0007669"/>
    <property type="project" value="TreeGrafter"/>
</dbReference>
<dbReference type="Pfam" id="PF00440">
    <property type="entry name" value="TetR_N"/>
    <property type="match status" value="1"/>
</dbReference>
<organism evidence="4 5">
    <name type="scientific">Methylobacterium gnaphalii</name>
    <dbReference type="NCBI Taxonomy" id="1010610"/>
    <lineage>
        <taxon>Bacteria</taxon>
        <taxon>Pseudomonadati</taxon>
        <taxon>Pseudomonadota</taxon>
        <taxon>Alphaproteobacteria</taxon>
        <taxon>Hyphomicrobiales</taxon>
        <taxon>Methylobacteriaceae</taxon>
        <taxon>Methylobacterium</taxon>
    </lineage>
</organism>
<dbReference type="PANTHER" id="PTHR30055">
    <property type="entry name" value="HTH-TYPE TRANSCRIPTIONAL REGULATOR RUTR"/>
    <property type="match status" value="1"/>
</dbReference>
<dbReference type="PROSITE" id="PS50977">
    <property type="entry name" value="HTH_TETR_2"/>
    <property type="match status" value="1"/>
</dbReference>
<protein>
    <submittedName>
        <fullName evidence="4">TetR family transcriptional regulator</fullName>
    </submittedName>
</protein>
<dbReference type="InterPro" id="IPR009057">
    <property type="entry name" value="Homeodomain-like_sf"/>
</dbReference>
<dbReference type="AlphaFoldDB" id="A0A512JN32"/>
<dbReference type="SUPFAM" id="SSF46689">
    <property type="entry name" value="Homeodomain-like"/>
    <property type="match status" value="1"/>
</dbReference>
<dbReference type="Gene3D" id="1.10.357.10">
    <property type="entry name" value="Tetracycline Repressor, domain 2"/>
    <property type="match status" value="1"/>
</dbReference>
<dbReference type="InterPro" id="IPR001647">
    <property type="entry name" value="HTH_TetR"/>
</dbReference>
<feature type="DNA-binding region" description="H-T-H motif" evidence="2">
    <location>
        <begin position="45"/>
        <end position="64"/>
    </location>
</feature>
<dbReference type="PRINTS" id="PR00455">
    <property type="entry name" value="HTHTETR"/>
</dbReference>
<dbReference type="PANTHER" id="PTHR30055:SF181">
    <property type="entry name" value="BLR6905 PROTEIN"/>
    <property type="match status" value="1"/>
</dbReference>
<comment type="caution">
    <text evidence="4">The sequence shown here is derived from an EMBL/GenBank/DDBJ whole genome shotgun (WGS) entry which is preliminary data.</text>
</comment>
<keyword evidence="5" id="KW-1185">Reference proteome</keyword>
<gene>
    <name evidence="4" type="ORF">MGN01_31970</name>
</gene>